<name>H8G5U9_9PSEU</name>
<reference evidence="3 4" key="1">
    <citation type="journal article" date="2012" name="Stand. Genomic Sci.">
        <title>Genome sequence of the soil bacterium Saccharomonospora azurea type strain (NA-128(T)).</title>
        <authorList>
            <person name="Klenk H.P."/>
            <person name="Held B."/>
            <person name="Lucas S."/>
            <person name="Lapidus A."/>
            <person name="Copeland A."/>
            <person name="Hammon N."/>
            <person name="Pitluck S."/>
            <person name="Goodwin L.A."/>
            <person name="Han C."/>
            <person name="Tapia R."/>
            <person name="Brambilla E.M."/>
            <person name="Potter G."/>
            <person name="Land M."/>
            <person name="Ivanova N."/>
            <person name="Rohde M."/>
            <person name="Goker M."/>
            <person name="Detter J.C."/>
            <person name="Kyrpides N.C."/>
            <person name="Woyke T."/>
        </authorList>
    </citation>
    <scope>NUCLEOTIDE SEQUENCE [LARGE SCALE GENOMIC DNA]</scope>
    <source>
        <strain evidence="3 4">NA-128</strain>
    </source>
</reference>
<keyword evidence="2" id="KW-1133">Transmembrane helix</keyword>
<dbReference type="EMBL" id="CM001466">
    <property type="protein sequence ID" value="EHY90261.1"/>
    <property type="molecule type" value="Genomic_DNA"/>
</dbReference>
<evidence type="ECO:0000256" key="2">
    <source>
        <dbReference type="SAM" id="Phobius"/>
    </source>
</evidence>
<accession>H8G5U9</accession>
<dbReference type="HOGENOM" id="CLU_2358037_0_0_11"/>
<feature type="transmembrane region" description="Helical" evidence="2">
    <location>
        <begin position="67"/>
        <end position="86"/>
    </location>
</feature>
<proteinExistence type="predicted"/>
<keyword evidence="4" id="KW-1185">Reference proteome</keyword>
<dbReference type="Proteomes" id="UP000004705">
    <property type="component" value="Chromosome"/>
</dbReference>
<dbReference type="AlphaFoldDB" id="H8G5U9"/>
<protein>
    <submittedName>
        <fullName evidence="3">Uncharacterized protein</fullName>
    </submittedName>
</protein>
<gene>
    <name evidence="3" type="ORF">SacazDRAFT_03387</name>
</gene>
<keyword evidence="2" id="KW-0472">Membrane</keyword>
<evidence type="ECO:0000313" key="3">
    <source>
        <dbReference type="EMBL" id="EHY90261.1"/>
    </source>
</evidence>
<evidence type="ECO:0000313" key="4">
    <source>
        <dbReference type="Proteomes" id="UP000004705"/>
    </source>
</evidence>
<organism evidence="3 4">
    <name type="scientific">Saccharomonospora azurea NA-128</name>
    <dbReference type="NCBI Taxonomy" id="882081"/>
    <lineage>
        <taxon>Bacteria</taxon>
        <taxon>Bacillati</taxon>
        <taxon>Actinomycetota</taxon>
        <taxon>Actinomycetes</taxon>
        <taxon>Pseudonocardiales</taxon>
        <taxon>Pseudonocardiaceae</taxon>
        <taxon>Saccharomonospora</taxon>
    </lineage>
</organism>
<feature type="region of interest" description="Disordered" evidence="1">
    <location>
        <begin position="1"/>
        <end position="61"/>
    </location>
</feature>
<evidence type="ECO:0000256" key="1">
    <source>
        <dbReference type="SAM" id="MobiDB-lite"/>
    </source>
</evidence>
<sequence>MTSLAAPAREARAATVDPSSGAALAQMQAQDSDTEDAGDTESSRSSEDGPALDPQTEADAAKNRSKIVVGIIAAALLGIVVWGRYVRAKRAKSG</sequence>
<keyword evidence="2" id="KW-0812">Transmembrane</keyword>